<evidence type="ECO:0000256" key="7">
    <source>
        <dbReference type="ARBA" id="ARBA00023163"/>
    </source>
</evidence>
<dbReference type="EMBL" id="CP019980">
    <property type="protein sequence ID" value="AVK94808.1"/>
    <property type="molecule type" value="Genomic_DNA"/>
</dbReference>
<evidence type="ECO:0000313" key="12">
    <source>
        <dbReference type="Proteomes" id="UP000238825"/>
    </source>
</evidence>
<dbReference type="EMBL" id="UFSZ01000001">
    <property type="protein sequence ID" value="SUV15012.1"/>
    <property type="molecule type" value="Genomic_DNA"/>
</dbReference>
<reference evidence="11 13" key="2">
    <citation type="submission" date="2018-06" db="EMBL/GenBank/DDBJ databases">
        <authorList>
            <consortium name="Pathogen Informatics"/>
            <person name="Doyle S."/>
        </authorList>
    </citation>
    <scope>NUCLEOTIDE SEQUENCE [LARGE SCALE GENOMIC DNA]</scope>
    <source>
        <strain evidence="11 13">NCTC10338</strain>
    </source>
</reference>
<evidence type="ECO:0000256" key="6">
    <source>
        <dbReference type="ARBA" id="ARBA00023125"/>
    </source>
</evidence>
<keyword evidence="7" id="KW-0804">Transcription</keyword>
<dbReference type="PANTHER" id="PTHR46577">
    <property type="entry name" value="HTH-TYPE TRANSCRIPTIONAL REGULATORY PROTEIN GABR"/>
    <property type="match status" value="1"/>
</dbReference>
<name>A0A2S0JUQ1_LYSSH</name>
<dbReference type="InterPro" id="IPR015421">
    <property type="entry name" value="PyrdxlP-dep_Trfase_major"/>
</dbReference>
<dbReference type="SUPFAM" id="SSF46785">
    <property type="entry name" value="Winged helix' DNA-binding domain"/>
    <property type="match status" value="1"/>
</dbReference>
<reference evidence="9 12" key="1">
    <citation type="submission" date="2017-03" db="EMBL/GenBank/DDBJ databases">
        <title>The whole genome sequencing and assembly of Lysinibacillus sphaericus DSM 28T strain.</title>
        <authorList>
            <person name="Lee Y.-J."/>
            <person name="Yi H."/>
            <person name="Bahn Y.-S."/>
            <person name="Kim J.F."/>
            <person name="Lee D.-W."/>
        </authorList>
    </citation>
    <scope>NUCLEOTIDE SEQUENCE [LARGE SCALE GENOMIC DNA]</scope>
    <source>
        <strain evidence="9 12">DSM 28</strain>
    </source>
</reference>
<dbReference type="GO" id="GO:0008483">
    <property type="term" value="F:transaminase activity"/>
    <property type="evidence" value="ECO:0007669"/>
    <property type="project" value="UniProtKB-KW"/>
</dbReference>
<keyword evidence="11" id="KW-0808">Transferase</keyword>
<dbReference type="InterPro" id="IPR036388">
    <property type="entry name" value="WH-like_DNA-bd_sf"/>
</dbReference>
<evidence type="ECO:0000256" key="4">
    <source>
        <dbReference type="ARBA" id="ARBA00022898"/>
    </source>
</evidence>
<evidence type="ECO:0000313" key="10">
    <source>
        <dbReference type="EMBL" id="AVK94833.1"/>
    </source>
</evidence>
<keyword evidence="5" id="KW-0805">Transcription regulation</keyword>
<evidence type="ECO:0000256" key="2">
    <source>
        <dbReference type="ARBA" id="ARBA00005384"/>
    </source>
</evidence>
<dbReference type="InterPro" id="IPR004839">
    <property type="entry name" value="Aminotransferase_I/II_large"/>
</dbReference>
<dbReference type="Proteomes" id="UP000255295">
    <property type="component" value="Unassembled WGS sequence"/>
</dbReference>
<dbReference type="Gene3D" id="3.40.640.10">
    <property type="entry name" value="Type I PLP-dependent aspartate aminotransferase-like (Major domain)"/>
    <property type="match status" value="1"/>
</dbReference>
<keyword evidence="4" id="KW-0663">Pyridoxal phosphate</keyword>
<dbReference type="Proteomes" id="UP000238825">
    <property type="component" value="Chromosome"/>
</dbReference>
<feature type="domain" description="HTH gntR-type" evidence="8">
    <location>
        <begin position="14"/>
        <end position="82"/>
    </location>
</feature>
<evidence type="ECO:0000313" key="9">
    <source>
        <dbReference type="EMBL" id="AVK94808.1"/>
    </source>
</evidence>
<keyword evidence="3 11" id="KW-0032">Aminotransferase</keyword>
<dbReference type="PANTHER" id="PTHR46577:SF1">
    <property type="entry name" value="HTH-TYPE TRANSCRIPTIONAL REGULATORY PROTEIN GABR"/>
    <property type="match status" value="1"/>
</dbReference>
<dbReference type="SUPFAM" id="SSF53383">
    <property type="entry name" value="PLP-dependent transferases"/>
    <property type="match status" value="1"/>
</dbReference>
<sequence length="476" mass="54359">MDMLLFQLEKNGGKPLYDQLYSGIKEAIITKKITVGEKLPSKRKLADFLNISQTTIEIAYAQLLAEGYIISKSRVGYFVEDIDELPYIQQDTSMLLKEQPRKKTYAIDFNPGSIDIDAFPFQTWRKYAKELFDDTSKELLLTGEPQGELALRTEIANYLYQSRGVICSPEQIVIGSGTEQLLPMILRLFSEDTCFALENPGYPTVHRMFLQHKRQVCPIAVDDEGILIHQLEKTTANVVYITPSHQFPTGAVLSATRRAQALNWAAQSPSRYIIEDDYDSEFRYTGKPIPALQALDRNDKVIYMSTFTKSLMPSLRVAYFVLPPKLLATYNDVFNYYSSTVPRFDQHIVANFMRDGHFSKHLNRMRKVYRKKHEKLTTILENYSNQIKITGEQAGMHILLNVQHELSEQQLQHSANDAGIGIYPLSAYRLDENTATQAQFLLGFGGIPVHEIESSIEKLMNCWAIQTKQPSPSRFK</sequence>
<evidence type="ECO:0000256" key="1">
    <source>
        <dbReference type="ARBA" id="ARBA00001933"/>
    </source>
</evidence>
<dbReference type="GO" id="GO:0030170">
    <property type="term" value="F:pyridoxal phosphate binding"/>
    <property type="evidence" value="ECO:0007669"/>
    <property type="project" value="InterPro"/>
</dbReference>
<comment type="similarity">
    <text evidence="2">In the C-terminal section; belongs to the class-I pyridoxal-phosphate-dependent aminotransferase family.</text>
</comment>
<dbReference type="Pfam" id="PF00392">
    <property type="entry name" value="GntR"/>
    <property type="match status" value="1"/>
</dbReference>
<keyword evidence="6" id="KW-0238">DNA-binding</keyword>
<comment type="cofactor">
    <cofactor evidence="1">
        <name>pyridoxal 5'-phosphate</name>
        <dbReference type="ChEBI" id="CHEBI:597326"/>
    </cofactor>
</comment>
<organism evidence="9 12">
    <name type="scientific">Lysinibacillus sphaericus</name>
    <name type="common">Bacillus sphaericus</name>
    <dbReference type="NCBI Taxonomy" id="1421"/>
    <lineage>
        <taxon>Bacteria</taxon>
        <taxon>Bacillati</taxon>
        <taxon>Bacillota</taxon>
        <taxon>Bacilli</taxon>
        <taxon>Bacillales</taxon>
        <taxon>Bacillaceae</taxon>
        <taxon>Lysinibacillus</taxon>
    </lineage>
</organism>
<dbReference type="EMBL" id="CP019980">
    <property type="protein sequence ID" value="AVK94833.1"/>
    <property type="molecule type" value="Genomic_DNA"/>
</dbReference>
<dbReference type="InterPro" id="IPR000524">
    <property type="entry name" value="Tscrpt_reg_HTH_GntR"/>
</dbReference>
<dbReference type="PROSITE" id="PS50949">
    <property type="entry name" value="HTH_GNTR"/>
    <property type="match status" value="1"/>
</dbReference>
<dbReference type="RefSeq" id="WP_024362935.1">
    <property type="nucleotide sequence ID" value="NZ_BJNS01000049.1"/>
</dbReference>
<gene>
    <name evidence="11" type="primary">gabR_1</name>
    <name evidence="9" type="ORF">LS41612_00065</name>
    <name evidence="10" type="ORF">LS41612_00225</name>
    <name evidence="11" type="ORF">NCTC10338_00020</name>
</gene>
<evidence type="ECO:0000256" key="5">
    <source>
        <dbReference type="ARBA" id="ARBA00023015"/>
    </source>
</evidence>
<dbReference type="SMART" id="SM00345">
    <property type="entry name" value="HTH_GNTR"/>
    <property type="match status" value="1"/>
</dbReference>
<dbReference type="Gene3D" id="1.10.10.10">
    <property type="entry name" value="Winged helix-like DNA-binding domain superfamily/Winged helix DNA-binding domain"/>
    <property type="match status" value="1"/>
</dbReference>
<dbReference type="GO" id="GO:0003700">
    <property type="term" value="F:DNA-binding transcription factor activity"/>
    <property type="evidence" value="ECO:0007669"/>
    <property type="project" value="InterPro"/>
</dbReference>
<dbReference type="GO" id="GO:0003677">
    <property type="term" value="F:DNA binding"/>
    <property type="evidence" value="ECO:0007669"/>
    <property type="project" value="UniProtKB-KW"/>
</dbReference>
<dbReference type="AlphaFoldDB" id="A0A2S0JUQ1"/>
<evidence type="ECO:0000259" key="8">
    <source>
        <dbReference type="PROSITE" id="PS50949"/>
    </source>
</evidence>
<protein>
    <submittedName>
        <fullName evidence="11">Crp/Fnr family transcriptional regulator</fullName>
        <ecNumber evidence="11">2.6.1.-</ecNumber>
    </submittedName>
    <submittedName>
        <fullName evidence="9">GntR family transcriptional regulator</fullName>
    </submittedName>
</protein>
<dbReference type="InterPro" id="IPR036390">
    <property type="entry name" value="WH_DNA-bd_sf"/>
</dbReference>
<dbReference type="GeneID" id="48274602"/>
<evidence type="ECO:0000256" key="3">
    <source>
        <dbReference type="ARBA" id="ARBA00022576"/>
    </source>
</evidence>
<dbReference type="CDD" id="cd07377">
    <property type="entry name" value="WHTH_GntR"/>
    <property type="match status" value="1"/>
</dbReference>
<dbReference type="InterPro" id="IPR051446">
    <property type="entry name" value="HTH_trans_reg/aminotransferase"/>
</dbReference>
<dbReference type="InterPro" id="IPR015424">
    <property type="entry name" value="PyrdxlP-dep_Trfase"/>
</dbReference>
<proteinExistence type="inferred from homology"/>
<evidence type="ECO:0000313" key="13">
    <source>
        <dbReference type="Proteomes" id="UP000255295"/>
    </source>
</evidence>
<accession>A0A2S0JUQ1</accession>
<dbReference type="Pfam" id="PF00155">
    <property type="entry name" value="Aminotran_1_2"/>
    <property type="match status" value="1"/>
</dbReference>
<dbReference type="CDD" id="cd00609">
    <property type="entry name" value="AAT_like"/>
    <property type="match status" value="1"/>
</dbReference>
<evidence type="ECO:0000313" key="11">
    <source>
        <dbReference type="EMBL" id="SUV15012.1"/>
    </source>
</evidence>
<dbReference type="EC" id="2.6.1.-" evidence="11"/>